<dbReference type="RefSeq" id="WP_378932212.1">
    <property type="nucleotide sequence ID" value="NZ_JBHLVO010000004.1"/>
</dbReference>
<comment type="function">
    <text evidence="9">Catalyzes the NADPH-dependent rearrangement and reduction of 1-deoxy-D-xylulose-5-phosphate (DXP) to 2-C-methyl-D-erythritol 4-phosphate (MEP).</text>
</comment>
<dbReference type="Proteomes" id="UP001589854">
    <property type="component" value="Unassembled WGS sequence"/>
</dbReference>
<dbReference type="SUPFAM" id="SSF69055">
    <property type="entry name" value="1-deoxy-D-xylulose-5-phosphate reductoisomerase, C-terminal domain"/>
    <property type="match status" value="1"/>
</dbReference>
<feature type="binding site" evidence="9">
    <location>
        <position position="10"/>
    </location>
    <ligand>
        <name>NADPH</name>
        <dbReference type="ChEBI" id="CHEBI:57783"/>
    </ligand>
</feature>
<protein>
    <recommendedName>
        <fullName evidence="9">1-deoxy-D-xylulose 5-phosphate reductoisomerase</fullName>
        <shortName evidence="9">DXP reductoisomerase</shortName>
        <ecNumber evidence="9">1.1.1.267</ecNumber>
    </recommendedName>
    <alternativeName>
        <fullName evidence="9">1-deoxyxylulose-5-phosphate reductoisomerase</fullName>
    </alternativeName>
    <alternativeName>
        <fullName evidence="9">2-C-methyl-D-erythritol 4-phosphate synthase</fullName>
    </alternativeName>
</protein>
<proteinExistence type="inferred from homology"/>
<evidence type="ECO:0000256" key="8">
    <source>
        <dbReference type="ARBA" id="ARBA00048543"/>
    </source>
</evidence>
<feature type="binding site" evidence="9">
    <location>
        <position position="36"/>
    </location>
    <ligand>
        <name>NADPH</name>
        <dbReference type="ChEBI" id="CHEBI:57783"/>
    </ligand>
</feature>
<comment type="caution">
    <text evidence="13">The sequence shown here is derived from an EMBL/GenBank/DDBJ whole genome shotgun (WGS) entry which is preliminary data.</text>
</comment>
<feature type="binding site" evidence="9">
    <location>
        <position position="37"/>
    </location>
    <ligand>
        <name>NADPH</name>
        <dbReference type="ChEBI" id="CHEBI:57783"/>
    </ligand>
</feature>
<dbReference type="SUPFAM" id="SSF55347">
    <property type="entry name" value="Glyceraldehyde-3-phosphate dehydrogenase-like, C-terminal domain"/>
    <property type="match status" value="1"/>
</dbReference>
<feature type="binding site" evidence="9">
    <location>
        <position position="219"/>
    </location>
    <ligand>
        <name>1-deoxy-D-xylulose 5-phosphate</name>
        <dbReference type="ChEBI" id="CHEBI:57792"/>
    </ligand>
</feature>
<dbReference type="PIRSF" id="PIRSF006205">
    <property type="entry name" value="Dxp_reductismrs"/>
    <property type="match status" value="1"/>
</dbReference>
<evidence type="ECO:0000256" key="2">
    <source>
        <dbReference type="ARBA" id="ARBA00006825"/>
    </source>
</evidence>
<gene>
    <name evidence="9 13" type="primary">dxr</name>
    <name evidence="13" type="ORF">ACFFIX_07665</name>
</gene>
<dbReference type="NCBIfam" id="NF009114">
    <property type="entry name" value="PRK12464.1"/>
    <property type="match status" value="1"/>
</dbReference>
<feature type="binding site" evidence="9">
    <location>
        <position position="38"/>
    </location>
    <ligand>
        <name>NADPH</name>
        <dbReference type="ChEBI" id="CHEBI:57783"/>
    </ligand>
</feature>
<evidence type="ECO:0000256" key="9">
    <source>
        <dbReference type="HAMAP-Rule" id="MF_00183"/>
    </source>
</evidence>
<dbReference type="InterPro" id="IPR013512">
    <property type="entry name" value="DXP_reductoisomerase_N"/>
</dbReference>
<dbReference type="InterPro" id="IPR003821">
    <property type="entry name" value="DXP_reductoisomerase"/>
</dbReference>
<feature type="binding site" evidence="9">
    <location>
        <position position="150"/>
    </location>
    <ligand>
        <name>1-deoxy-D-xylulose 5-phosphate</name>
        <dbReference type="ChEBI" id="CHEBI:57792"/>
    </ligand>
</feature>
<keyword evidence="9" id="KW-0460">Magnesium</keyword>
<evidence type="ECO:0000256" key="6">
    <source>
        <dbReference type="ARBA" id="ARBA00023211"/>
    </source>
</evidence>
<dbReference type="PANTHER" id="PTHR30525:SF0">
    <property type="entry name" value="1-DEOXY-D-XYLULOSE 5-PHOSPHATE REDUCTOISOMERASE, CHLOROPLASTIC"/>
    <property type="match status" value="1"/>
</dbReference>
<evidence type="ECO:0000259" key="11">
    <source>
        <dbReference type="Pfam" id="PF08436"/>
    </source>
</evidence>
<dbReference type="NCBIfam" id="TIGR00243">
    <property type="entry name" value="Dxr"/>
    <property type="match status" value="1"/>
</dbReference>
<keyword evidence="4 9" id="KW-0521">NADP</keyword>
<keyword evidence="14" id="KW-1185">Reference proteome</keyword>
<keyword evidence="3 9" id="KW-0479">Metal-binding</keyword>
<evidence type="ECO:0000313" key="14">
    <source>
        <dbReference type="Proteomes" id="UP001589854"/>
    </source>
</evidence>
<dbReference type="Gene3D" id="1.10.1740.10">
    <property type="match status" value="1"/>
</dbReference>
<feature type="binding site" evidence="9">
    <location>
        <position position="13"/>
    </location>
    <ligand>
        <name>NADPH</name>
        <dbReference type="ChEBI" id="CHEBI:57783"/>
    </ligand>
</feature>
<dbReference type="Gene3D" id="3.40.50.720">
    <property type="entry name" value="NAD(P)-binding Rossmann-like Domain"/>
    <property type="match status" value="1"/>
</dbReference>
<keyword evidence="6 9" id="KW-0464">Manganese</keyword>
<dbReference type="Pfam" id="PF08436">
    <property type="entry name" value="DXP_redisom_C"/>
    <property type="match status" value="1"/>
</dbReference>
<feature type="binding site" evidence="9">
    <location>
        <position position="215"/>
    </location>
    <ligand>
        <name>1-deoxy-D-xylulose 5-phosphate</name>
        <dbReference type="ChEBI" id="CHEBI:57792"/>
    </ligand>
</feature>
<feature type="binding site" evidence="9">
    <location>
        <position position="12"/>
    </location>
    <ligand>
        <name>NADPH</name>
        <dbReference type="ChEBI" id="CHEBI:57783"/>
    </ligand>
</feature>
<dbReference type="InterPro" id="IPR036169">
    <property type="entry name" value="DXPR_C_sf"/>
</dbReference>
<keyword evidence="5 9" id="KW-0560">Oxidoreductase</keyword>
<dbReference type="HAMAP" id="MF_00183">
    <property type="entry name" value="DXP_reductoisom"/>
    <property type="match status" value="1"/>
</dbReference>
<dbReference type="SUPFAM" id="SSF51735">
    <property type="entry name" value="NAD(P)-binding Rossmann-fold domains"/>
    <property type="match status" value="1"/>
</dbReference>
<feature type="binding site" evidence="9">
    <location>
        <position position="123"/>
    </location>
    <ligand>
        <name>1-deoxy-D-xylulose 5-phosphate</name>
        <dbReference type="ChEBI" id="CHEBI:57792"/>
    </ligand>
</feature>
<feature type="binding site" evidence="9">
    <location>
        <position position="219"/>
    </location>
    <ligand>
        <name>Mn(2+)</name>
        <dbReference type="ChEBI" id="CHEBI:29035"/>
    </ligand>
</feature>
<dbReference type="EC" id="1.1.1.267" evidence="9"/>
<dbReference type="EMBL" id="JBHLVO010000004">
    <property type="protein sequence ID" value="MFC0271328.1"/>
    <property type="molecule type" value="Genomic_DNA"/>
</dbReference>
<comment type="similarity">
    <text evidence="2 9">Belongs to the DXR family.</text>
</comment>
<feature type="domain" description="1-deoxy-D-xylulose 5-phosphate reductoisomerase C-terminal" evidence="11">
    <location>
        <begin position="144"/>
        <end position="227"/>
    </location>
</feature>
<evidence type="ECO:0000256" key="3">
    <source>
        <dbReference type="ARBA" id="ARBA00022723"/>
    </source>
</evidence>
<reference evidence="13 14" key="1">
    <citation type="submission" date="2024-09" db="EMBL/GenBank/DDBJ databases">
        <authorList>
            <person name="Sun Q."/>
            <person name="Mori K."/>
        </authorList>
    </citation>
    <scope>NUCLEOTIDE SEQUENCE [LARGE SCALE GENOMIC DNA]</scope>
    <source>
        <strain evidence="13 14">CCM 7228</strain>
    </source>
</reference>
<comment type="cofactor">
    <cofactor evidence="9">
        <name>Mg(2+)</name>
        <dbReference type="ChEBI" id="CHEBI:18420"/>
    </cofactor>
    <cofactor evidence="9">
        <name>Mn(2+)</name>
        <dbReference type="ChEBI" id="CHEBI:29035"/>
    </cofactor>
</comment>
<name>A0ABV6GCD5_9BACI</name>
<feature type="binding site" evidence="9">
    <location>
        <position position="150"/>
    </location>
    <ligand>
        <name>Mn(2+)</name>
        <dbReference type="ChEBI" id="CHEBI:29035"/>
    </ligand>
</feature>
<dbReference type="PANTHER" id="PTHR30525">
    <property type="entry name" value="1-DEOXY-D-XYLULOSE 5-PHOSPHATE REDUCTOISOMERASE"/>
    <property type="match status" value="1"/>
</dbReference>
<accession>A0ABV6GCD5</accession>
<feature type="binding site" evidence="9">
    <location>
        <position position="216"/>
    </location>
    <ligand>
        <name>1-deoxy-D-xylulose 5-phosphate</name>
        <dbReference type="ChEBI" id="CHEBI:57792"/>
    </ligand>
</feature>
<dbReference type="GO" id="GO:0030604">
    <property type="term" value="F:1-deoxy-D-xylulose-5-phosphate reductoisomerase activity"/>
    <property type="evidence" value="ECO:0007669"/>
    <property type="project" value="UniProtKB-EC"/>
</dbReference>
<evidence type="ECO:0000256" key="5">
    <source>
        <dbReference type="ARBA" id="ARBA00023002"/>
    </source>
</evidence>
<feature type="domain" description="DXP reductoisomerase C-terminal" evidence="12">
    <location>
        <begin position="259"/>
        <end position="377"/>
    </location>
</feature>
<keyword evidence="7 9" id="KW-0414">Isoprene biosynthesis</keyword>
<dbReference type="InterPro" id="IPR013644">
    <property type="entry name" value="DXP_reductoisomerase_C"/>
</dbReference>
<dbReference type="InterPro" id="IPR036291">
    <property type="entry name" value="NAD(P)-bd_dom_sf"/>
</dbReference>
<feature type="binding site" evidence="9">
    <location>
        <position position="203"/>
    </location>
    <ligand>
        <name>NADPH</name>
        <dbReference type="ChEBI" id="CHEBI:57783"/>
    </ligand>
</feature>
<sequence length="383" mass="42748">MKRISLLGATGSIGLQTIDVIAGHPDQFELVAMSFGRNVDEGKKIINKFLPKFVAVQDKEICEQLALEYSSQDVHFSFGEQALIDAATYEGVEIVVNAVVGSVGLLPTLKAIENKKTIALANKETLVTAGHLVTEHAKKYGVDLLPVDSEHSAIFQCLQGENVRNIERLIITASGGSFRDKKRAELTEVTVEQALNHPNWSMGAKITIDSATMMNKGLEVIEAHWLFNMPYENIDVLLHKESIIHSLVEFRDRSVMAQLGTPDMRVPIQYALSYPDRFPLPQGKSLQLWELGKLHFEKADFERYRCLQFAFDSGKIGGTMPTVLNAANEEAVSAFLEGKIKFLQIEDFIERAMANHRVIGQPSLDIIQEVDKDTRKYVQSFIS</sequence>
<dbReference type="InterPro" id="IPR026877">
    <property type="entry name" value="DXPR_C"/>
</dbReference>
<organism evidence="13 14">
    <name type="scientific">Metabacillus herbersteinensis</name>
    <dbReference type="NCBI Taxonomy" id="283816"/>
    <lineage>
        <taxon>Bacteria</taxon>
        <taxon>Bacillati</taxon>
        <taxon>Bacillota</taxon>
        <taxon>Bacilli</taxon>
        <taxon>Bacillales</taxon>
        <taxon>Bacillaceae</taxon>
        <taxon>Metabacillus</taxon>
    </lineage>
</organism>
<dbReference type="Pfam" id="PF13288">
    <property type="entry name" value="DXPR_C"/>
    <property type="match status" value="1"/>
</dbReference>
<evidence type="ECO:0000259" key="12">
    <source>
        <dbReference type="Pfam" id="PF13288"/>
    </source>
</evidence>
<feature type="binding site" evidence="9">
    <location>
        <position position="148"/>
    </location>
    <ligand>
        <name>Mn(2+)</name>
        <dbReference type="ChEBI" id="CHEBI:29035"/>
    </ligand>
</feature>
<dbReference type="Pfam" id="PF02670">
    <property type="entry name" value="DXP_reductoisom"/>
    <property type="match status" value="1"/>
</dbReference>
<feature type="domain" description="1-deoxy-D-xylulose 5-phosphate reductoisomerase N-terminal" evidence="10">
    <location>
        <begin position="4"/>
        <end position="130"/>
    </location>
</feature>
<evidence type="ECO:0000259" key="10">
    <source>
        <dbReference type="Pfam" id="PF02670"/>
    </source>
</evidence>
<comment type="catalytic activity">
    <reaction evidence="8">
        <text>2-C-methyl-D-erythritol 4-phosphate + NADP(+) = 1-deoxy-D-xylulose 5-phosphate + NADPH + H(+)</text>
        <dbReference type="Rhea" id="RHEA:13717"/>
        <dbReference type="ChEBI" id="CHEBI:15378"/>
        <dbReference type="ChEBI" id="CHEBI:57783"/>
        <dbReference type="ChEBI" id="CHEBI:57792"/>
        <dbReference type="ChEBI" id="CHEBI:58262"/>
        <dbReference type="ChEBI" id="CHEBI:58349"/>
        <dbReference type="EC" id="1.1.1.267"/>
    </reaction>
    <physiologicalReaction direction="right-to-left" evidence="8">
        <dbReference type="Rhea" id="RHEA:13719"/>
    </physiologicalReaction>
</comment>
<feature type="binding site" evidence="9">
    <location>
        <position position="11"/>
    </location>
    <ligand>
        <name>NADPH</name>
        <dbReference type="ChEBI" id="CHEBI:57783"/>
    </ligand>
</feature>
<feature type="binding site" evidence="9">
    <location>
        <position position="197"/>
    </location>
    <ligand>
        <name>1-deoxy-D-xylulose 5-phosphate</name>
        <dbReference type="ChEBI" id="CHEBI:57792"/>
    </ligand>
</feature>
<evidence type="ECO:0000256" key="1">
    <source>
        <dbReference type="ARBA" id="ARBA00005094"/>
    </source>
</evidence>
<evidence type="ECO:0000256" key="7">
    <source>
        <dbReference type="ARBA" id="ARBA00023229"/>
    </source>
</evidence>
<feature type="binding site" evidence="9">
    <location>
        <position position="210"/>
    </location>
    <ligand>
        <name>1-deoxy-D-xylulose 5-phosphate</name>
        <dbReference type="ChEBI" id="CHEBI:57792"/>
    </ligand>
</feature>
<feature type="binding site" evidence="9">
    <location>
        <position position="149"/>
    </location>
    <ligand>
        <name>1-deoxy-D-xylulose 5-phosphate</name>
        <dbReference type="ChEBI" id="CHEBI:57792"/>
    </ligand>
</feature>
<comment type="pathway">
    <text evidence="1 9">Isoprenoid biosynthesis; isopentenyl diphosphate biosynthesis via DXP pathway; isopentenyl diphosphate from 1-deoxy-D-xylulose 5-phosphate: step 1/6.</text>
</comment>
<evidence type="ECO:0000313" key="13">
    <source>
        <dbReference type="EMBL" id="MFC0271328.1"/>
    </source>
</evidence>
<feature type="binding site" evidence="9">
    <location>
        <position position="174"/>
    </location>
    <ligand>
        <name>1-deoxy-D-xylulose 5-phosphate</name>
        <dbReference type="ChEBI" id="CHEBI:57792"/>
    </ligand>
</feature>
<feature type="binding site" evidence="9">
    <location>
        <position position="122"/>
    </location>
    <ligand>
        <name>NADPH</name>
        <dbReference type="ChEBI" id="CHEBI:57783"/>
    </ligand>
</feature>
<feature type="binding site" evidence="9">
    <location>
        <position position="124"/>
    </location>
    <ligand>
        <name>NADPH</name>
        <dbReference type="ChEBI" id="CHEBI:57783"/>
    </ligand>
</feature>
<evidence type="ECO:0000256" key="4">
    <source>
        <dbReference type="ARBA" id="ARBA00022857"/>
    </source>
</evidence>